<evidence type="ECO:0000313" key="12">
    <source>
        <dbReference type="Proteomes" id="UP000095350"/>
    </source>
</evidence>
<comment type="catalytic activity">
    <reaction evidence="6">
        <text>Couples ATP hydrolysis with the unwinding of duplex DNA by translocating in the 3'-5' direction.</text>
        <dbReference type="EC" id="5.6.2.4"/>
    </reaction>
</comment>
<evidence type="ECO:0000256" key="7">
    <source>
        <dbReference type="ARBA" id="ARBA00034808"/>
    </source>
</evidence>
<sequence length="689" mass="80782">MGLSQINDIDLMNEKKSLNKLFECSDSFTSVVFNSGAGSGKTYALIQCLKYIIGIHHDDLKNHNQKIGCITYTNVAAEHIKHQLGVSDVVEISTIHERIWSIICSQKSALLGLHIEKLNSEVELLNSQLLSNSEYEKYRALDASAQERFFQLMLENKKKYNMAYNLKATEFKAAMPEEIRLQYAELISNVSKFKGLVDKLFKRKRYLDCLCKIESGEKDYRVVNYDAMYNRDRLDKMRISHDTLLEYGYELIERYPRMRQLIIDKYPYILIDEYQDTADIVVKIMSLIEQYAKQIKHDVFIAYFGDSVQNIYDAGVGERLTRLHPELDFVLKEYNRRSYIEVIDVANRVRNDEVVQKSIYSDCSGGDVKLYYGSGENVSEFIEKCAEKWSVQIENPLHCMFATNQMVAEYSGFPNVYEAFKRAEIYRGIGYKQLNSELLSHDIIHLGRVQAILYRLIKIYTEVREEKQPLRDILPSDKYRNMSFLDLKLLIASLRAIDGNTLDELLGKIFNEYSMSNHQMYKLVMEKIFDVDEDLSYDKVLAIFVTSLYKSWDETLESKEIIHDLLDIKLEELLNWFHYIHRDEKKKICYHTFHSTKGLEYENVAIILGKDFGQDKDLFKYYFMNYEGNEEQDSDKYEKGRNILYVAITRAIKNLRVLYIDDFEEIKDGIEKVFEKAYAFTNEISIDDF</sequence>
<name>A0A173T5T1_9FIRM</name>
<dbReference type="PANTHER" id="PTHR11070:SF3">
    <property type="entry name" value="DNA 3'-5' HELICASE"/>
    <property type="match status" value="1"/>
</dbReference>
<feature type="domain" description="UvrD-like helicase ATP-binding" evidence="10">
    <location>
        <begin position="14"/>
        <end position="352"/>
    </location>
</feature>
<evidence type="ECO:0000256" key="6">
    <source>
        <dbReference type="ARBA" id="ARBA00034617"/>
    </source>
</evidence>
<evidence type="ECO:0000256" key="9">
    <source>
        <dbReference type="PROSITE-ProRule" id="PRU00560"/>
    </source>
</evidence>
<accession>A0A173T5T1</accession>
<gene>
    <name evidence="11" type="primary">pcrA_1</name>
    <name evidence="11" type="ORF">ERS852572_01347</name>
</gene>
<keyword evidence="4 9" id="KW-0067">ATP-binding</keyword>
<evidence type="ECO:0000256" key="2">
    <source>
        <dbReference type="ARBA" id="ARBA00022801"/>
    </source>
</evidence>
<evidence type="ECO:0000259" key="10">
    <source>
        <dbReference type="PROSITE" id="PS51198"/>
    </source>
</evidence>
<dbReference type="GO" id="GO:0005524">
    <property type="term" value="F:ATP binding"/>
    <property type="evidence" value="ECO:0007669"/>
    <property type="project" value="UniProtKB-UniRule"/>
</dbReference>
<dbReference type="PaxDb" id="166486-ERS852572_01347"/>
<keyword evidence="2 9" id="KW-0378">Hydrolase</keyword>
<comment type="catalytic activity">
    <reaction evidence="8">
        <text>ATP + H2O = ADP + phosphate + H(+)</text>
        <dbReference type="Rhea" id="RHEA:13065"/>
        <dbReference type="ChEBI" id="CHEBI:15377"/>
        <dbReference type="ChEBI" id="CHEBI:15378"/>
        <dbReference type="ChEBI" id="CHEBI:30616"/>
        <dbReference type="ChEBI" id="CHEBI:43474"/>
        <dbReference type="ChEBI" id="CHEBI:456216"/>
        <dbReference type="EC" id="5.6.2.4"/>
    </reaction>
</comment>
<dbReference type="InterPro" id="IPR014016">
    <property type="entry name" value="UvrD-like_ATP-bd"/>
</dbReference>
<proteinExistence type="predicted"/>
<feature type="binding site" evidence="9">
    <location>
        <begin position="35"/>
        <end position="42"/>
    </location>
    <ligand>
        <name>ATP</name>
        <dbReference type="ChEBI" id="CHEBI:30616"/>
    </ligand>
</feature>
<dbReference type="InterPro" id="IPR027417">
    <property type="entry name" value="P-loop_NTPase"/>
</dbReference>
<dbReference type="InterPro" id="IPR000212">
    <property type="entry name" value="DNA_helicase_UvrD/REP"/>
</dbReference>
<dbReference type="Pfam" id="PF00580">
    <property type="entry name" value="UvrD-helicase"/>
    <property type="match status" value="1"/>
</dbReference>
<dbReference type="Proteomes" id="UP000095350">
    <property type="component" value="Unassembled WGS sequence"/>
</dbReference>
<dbReference type="Pfam" id="PF13361">
    <property type="entry name" value="UvrD_C"/>
    <property type="match status" value="1"/>
</dbReference>
<evidence type="ECO:0000313" key="11">
    <source>
        <dbReference type="EMBL" id="CUM97359.1"/>
    </source>
</evidence>
<dbReference type="GO" id="GO:0016887">
    <property type="term" value="F:ATP hydrolysis activity"/>
    <property type="evidence" value="ECO:0007669"/>
    <property type="project" value="RHEA"/>
</dbReference>
<dbReference type="EMBL" id="CYXZ01000008">
    <property type="protein sequence ID" value="CUM97359.1"/>
    <property type="molecule type" value="Genomic_DNA"/>
</dbReference>
<evidence type="ECO:0000256" key="4">
    <source>
        <dbReference type="ARBA" id="ARBA00022840"/>
    </source>
</evidence>
<evidence type="ECO:0000256" key="8">
    <source>
        <dbReference type="ARBA" id="ARBA00048988"/>
    </source>
</evidence>
<dbReference type="STRING" id="166486.ERS852572_01347"/>
<dbReference type="PROSITE" id="PS51198">
    <property type="entry name" value="UVRD_HELICASE_ATP_BIND"/>
    <property type="match status" value="1"/>
</dbReference>
<evidence type="ECO:0000256" key="1">
    <source>
        <dbReference type="ARBA" id="ARBA00022741"/>
    </source>
</evidence>
<protein>
    <recommendedName>
        <fullName evidence="7">DNA 3'-5' helicase</fullName>
        <ecNumber evidence="7">5.6.2.4</ecNumber>
    </recommendedName>
</protein>
<dbReference type="RefSeq" id="WP_055193894.1">
    <property type="nucleotide sequence ID" value="NZ_CABIYH010000008.1"/>
</dbReference>
<dbReference type="OrthoDB" id="9765670at2"/>
<organism evidence="11 12">
    <name type="scientific">Roseburia intestinalis</name>
    <dbReference type="NCBI Taxonomy" id="166486"/>
    <lineage>
        <taxon>Bacteria</taxon>
        <taxon>Bacillati</taxon>
        <taxon>Bacillota</taxon>
        <taxon>Clostridia</taxon>
        <taxon>Lachnospirales</taxon>
        <taxon>Lachnospiraceae</taxon>
        <taxon>Roseburia</taxon>
    </lineage>
</organism>
<dbReference type="GO" id="GO:0005829">
    <property type="term" value="C:cytosol"/>
    <property type="evidence" value="ECO:0007669"/>
    <property type="project" value="TreeGrafter"/>
</dbReference>
<keyword evidence="3 9" id="KW-0347">Helicase</keyword>
<evidence type="ECO:0000256" key="3">
    <source>
        <dbReference type="ARBA" id="ARBA00022806"/>
    </source>
</evidence>
<dbReference type="PANTHER" id="PTHR11070">
    <property type="entry name" value="UVRD / RECB / PCRA DNA HELICASE FAMILY MEMBER"/>
    <property type="match status" value="1"/>
</dbReference>
<dbReference type="GO" id="GO:0043138">
    <property type="term" value="F:3'-5' DNA helicase activity"/>
    <property type="evidence" value="ECO:0007669"/>
    <property type="project" value="UniProtKB-EC"/>
</dbReference>
<dbReference type="GO" id="GO:0000725">
    <property type="term" value="P:recombinational repair"/>
    <property type="evidence" value="ECO:0007669"/>
    <property type="project" value="TreeGrafter"/>
</dbReference>
<dbReference type="SUPFAM" id="SSF52540">
    <property type="entry name" value="P-loop containing nucleoside triphosphate hydrolases"/>
    <property type="match status" value="1"/>
</dbReference>
<dbReference type="GO" id="GO:0003677">
    <property type="term" value="F:DNA binding"/>
    <property type="evidence" value="ECO:0007669"/>
    <property type="project" value="InterPro"/>
</dbReference>
<dbReference type="Gene3D" id="3.40.50.300">
    <property type="entry name" value="P-loop containing nucleotide triphosphate hydrolases"/>
    <property type="match status" value="2"/>
</dbReference>
<keyword evidence="1 9" id="KW-0547">Nucleotide-binding</keyword>
<evidence type="ECO:0000256" key="5">
    <source>
        <dbReference type="ARBA" id="ARBA00023235"/>
    </source>
</evidence>
<dbReference type="EC" id="5.6.2.4" evidence="7"/>
<dbReference type="AlphaFoldDB" id="A0A173T5T1"/>
<reference evidence="11 12" key="1">
    <citation type="submission" date="2015-09" db="EMBL/GenBank/DDBJ databases">
        <authorList>
            <consortium name="Pathogen Informatics"/>
        </authorList>
    </citation>
    <scope>NUCLEOTIDE SEQUENCE [LARGE SCALE GENOMIC DNA]</scope>
    <source>
        <strain evidence="11 12">2789STDY5834960</strain>
    </source>
</reference>
<dbReference type="InterPro" id="IPR014017">
    <property type="entry name" value="DNA_helicase_UvrD-like_C"/>
</dbReference>
<keyword evidence="5" id="KW-0413">Isomerase</keyword>